<name>A0ABW3J8R1_9HYPH</name>
<evidence type="ECO:0000256" key="6">
    <source>
        <dbReference type="ARBA" id="ARBA00022741"/>
    </source>
</evidence>
<evidence type="ECO:0000256" key="4">
    <source>
        <dbReference type="ARBA" id="ARBA00022695"/>
    </source>
</evidence>
<comment type="caution">
    <text evidence="11">The sequence shown here is derived from an EMBL/GenBank/DDBJ whole genome shotgun (WGS) entry which is preliminary data.</text>
</comment>
<evidence type="ECO:0000256" key="9">
    <source>
        <dbReference type="ARBA" id="ARBA00038276"/>
    </source>
</evidence>
<keyword evidence="6" id="KW-0547">Nucleotide-binding</keyword>
<accession>A0ABW3J8R1</accession>
<comment type="cofactor">
    <cofactor evidence="1">
        <name>Mg(2+)</name>
        <dbReference type="ChEBI" id="CHEBI:18420"/>
    </cofactor>
</comment>
<evidence type="ECO:0000256" key="5">
    <source>
        <dbReference type="ARBA" id="ARBA00022723"/>
    </source>
</evidence>
<evidence type="ECO:0000256" key="3">
    <source>
        <dbReference type="ARBA" id="ARBA00022679"/>
    </source>
</evidence>
<evidence type="ECO:0000256" key="1">
    <source>
        <dbReference type="ARBA" id="ARBA00001946"/>
    </source>
</evidence>
<dbReference type="InterPro" id="IPR043519">
    <property type="entry name" value="NT_sf"/>
</dbReference>
<comment type="similarity">
    <text evidence="9">Belongs to the MntA antitoxin family.</text>
</comment>
<evidence type="ECO:0000256" key="8">
    <source>
        <dbReference type="ARBA" id="ARBA00022842"/>
    </source>
</evidence>
<dbReference type="Proteomes" id="UP001597102">
    <property type="component" value="Unassembled WGS sequence"/>
</dbReference>
<keyword evidence="4" id="KW-0548">Nucleotidyltransferase</keyword>
<evidence type="ECO:0000313" key="11">
    <source>
        <dbReference type="EMBL" id="MFD0986148.1"/>
    </source>
</evidence>
<evidence type="ECO:0000256" key="2">
    <source>
        <dbReference type="ARBA" id="ARBA00022649"/>
    </source>
</evidence>
<evidence type="ECO:0000256" key="7">
    <source>
        <dbReference type="ARBA" id="ARBA00022840"/>
    </source>
</evidence>
<organism evidence="11 12">
    <name type="scientific">Methyloligella solikamskensis</name>
    <dbReference type="NCBI Taxonomy" id="1177756"/>
    <lineage>
        <taxon>Bacteria</taxon>
        <taxon>Pseudomonadati</taxon>
        <taxon>Pseudomonadota</taxon>
        <taxon>Alphaproteobacteria</taxon>
        <taxon>Hyphomicrobiales</taxon>
        <taxon>Hyphomicrobiaceae</taxon>
        <taxon>Methyloligella</taxon>
    </lineage>
</organism>
<protein>
    <submittedName>
        <fullName evidence="11">Nucleotidyltransferase family protein</fullName>
    </submittedName>
</protein>
<keyword evidence="2" id="KW-1277">Toxin-antitoxin system</keyword>
<keyword evidence="8" id="KW-0460">Magnesium</keyword>
<keyword evidence="3" id="KW-0808">Transferase</keyword>
<keyword evidence="7" id="KW-0067">ATP-binding</keyword>
<keyword evidence="5" id="KW-0479">Metal-binding</keyword>
<dbReference type="RefSeq" id="WP_379085725.1">
    <property type="nucleotide sequence ID" value="NZ_JBHTJO010000001.1"/>
</dbReference>
<evidence type="ECO:0000259" key="10">
    <source>
        <dbReference type="Pfam" id="PF01909"/>
    </source>
</evidence>
<dbReference type="Pfam" id="PF01909">
    <property type="entry name" value="NTP_transf_2"/>
    <property type="match status" value="1"/>
</dbReference>
<dbReference type="SUPFAM" id="SSF81301">
    <property type="entry name" value="Nucleotidyltransferase"/>
    <property type="match status" value="1"/>
</dbReference>
<dbReference type="Gene3D" id="3.30.460.10">
    <property type="entry name" value="Beta Polymerase, domain 2"/>
    <property type="match status" value="1"/>
</dbReference>
<dbReference type="EMBL" id="JBHTJO010000001">
    <property type="protein sequence ID" value="MFD0986148.1"/>
    <property type="molecule type" value="Genomic_DNA"/>
</dbReference>
<reference evidence="12" key="1">
    <citation type="journal article" date="2019" name="Int. J. Syst. Evol. Microbiol.">
        <title>The Global Catalogue of Microorganisms (GCM) 10K type strain sequencing project: providing services to taxonomists for standard genome sequencing and annotation.</title>
        <authorList>
            <consortium name="The Broad Institute Genomics Platform"/>
            <consortium name="The Broad Institute Genome Sequencing Center for Infectious Disease"/>
            <person name="Wu L."/>
            <person name="Ma J."/>
        </authorList>
    </citation>
    <scope>NUCLEOTIDE SEQUENCE [LARGE SCALE GENOMIC DNA]</scope>
    <source>
        <strain evidence="12">CCUG 61697</strain>
    </source>
</reference>
<keyword evidence="12" id="KW-1185">Reference proteome</keyword>
<dbReference type="PANTHER" id="PTHR33571">
    <property type="entry name" value="SSL8005 PROTEIN"/>
    <property type="match status" value="1"/>
</dbReference>
<dbReference type="CDD" id="cd05403">
    <property type="entry name" value="NT_KNTase_like"/>
    <property type="match status" value="1"/>
</dbReference>
<dbReference type="PANTHER" id="PTHR33571:SF12">
    <property type="entry name" value="BSL3053 PROTEIN"/>
    <property type="match status" value="1"/>
</dbReference>
<evidence type="ECO:0000313" key="12">
    <source>
        <dbReference type="Proteomes" id="UP001597102"/>
    </source>
</evidence>
<feature type="domain" description="Polymerase nucleotidyl transferase" evidence="10">
    <location>
        <begin position="25"/>
        <end position="98"/>
    </location>
</feature>
<sequence>MLILDLQEVTRRIRSREQDIRGYGAAALFLYGSTRHGRAGPDSDVDIFIDRDPERPFGFMQFTGLEQYLSGLLETEVDLSTRTALHPMLRSTIEHDAIRIL</sequence>
<proteinExistence type="inferred from homology"/>
<dbReference type="InterPro" id="IPR002934">
    <property type="entry name" value="Polymerase_NTP_transf_dom"/>
</dbReference>
<gene>
    <name evidence="11" type="ORF">ACFQ2F_03430</name>
</gene>
<dbReference type="InterPro" id="IPR052038">
    <property type="entry name" value="Type-VII_TA_antitoxin"/>
</dbReference>